<evidence type="ECO:0000313" key="1">
    <source>
        <dbReference type="EMBL" id="GGD54217.1"/>
    </source>
</evidence>
<organism evidence="1 2">
    <name type="scientific">Lacimicrobium alkaliphilum</name>
    <dbReference type="NCBI Taxonomy" id="1526571"/>
    <lineage>
        <taxon>Bacteria</taxon>
        <taxon>Pseudomonadati</taxon>
        <taxon>Pseudomonadota</taxon>
        <taxon>Gammaproteobacteria</taxon>
        <taxon>Alteromonadales</taxon>
        <taxon>Alteromonadaceae</taxon>
        <taxon>Lacimicrobium</taxon>
    </lineage>
</organism>
<evidence type="ECO:0000313" key="2">
    <source>
        <dbReference type="Proteomes" id="UP000614272"/>
    </source>
</evidence>
<accession>A0ABQ1R114</accession>
<keyword evidence="2" id="KW-1185">Reference proteome</keyword>
<name>A0ABQ1R114_9ALTE</name>
<dbReference type="EMBL" id="BMGJ01000002">
    <property type="protein sequence ID" value="GGD54217.1"/>
    <property type="molecule type" value="Genomic_DNA"/>
</dbReference>
<evidence type="ECO:0008006" key="3">
    <source>
        <dbReference type="Google" id="ProtNLM"/>
    </source>
</evidence>
<proteinExistence type="predicted"/>
<gene>
    <name evidence="1" type="ORF">GCM10011357_07370</name>
</gene>
<reference evidence="2" key="1">
    <citation type="journal article" date="2019" name="Int. J. Syst. Evol. Microbiol.">
        <title>The Global Catalogue of Microorganisms (GCM) 10K type strain sequencing project: providing services to taxonomists for standard genome sequencing and annotation.</title>
        <authorList>
            <consortium name="The Broad Institute Genomics Platform"/>
            <consortium name="The Broad Institute Genome Sequencing Center for Infectious Disease"/>
            <person name="Wu L."/>
            <person name="Ma J."/>
        </authorList>
    </citation>
    <scope>NUCLEOTIDE SEQUENCE [LARGE SCALE GENOMIC DNA]</scope>
    <source>
        <strain evidence="2">CGMCC 1.12923</strain>
    </source>
</reference>
<protein>
    <recommendedName>
        <fullName evidence="3">PAS fold-3 domain-containing protein</fullName>
    </recommendedName>
</protein>
<dbReference type="Proteomes" id="UP000614272">
    <property type="component" value="Unassembled WGS sequence"/>
</dbReference>
<sequence length="190" mass="21820">MSNDSIVRYTIDAEDKICLVDEGWCQFAEVNDGADLMRPTILGQSLWDYISDTTTSRLYQQIVSRVRQGKLARFTLRCDGPACRRLLEMTIRSGSDGAVEFETQLVREEDREPMALLSRKITRSSEQLRVCAWCNRMNVGYDSNDWVEVEDASERLRLFELERLPQLTHGMCETCLASMTNTLEEMDANT</sequence>
<dbReference type="RefSeq" id="WP_099033071.1">
    <property type="nucleotide sequence ID" value="NZ_BMGJ01000002.1"/>
</dbReference>
<comment type="caution">
    <text evidence="1">The sequence shown here is derived from an EMBL/GenBank/DDBJ whole genome shotgun (WGS) entry which is preliminary data.</text>
</comment>